<keyword evidence="1" id="KW-0175">Coiled coil</keyword>
<evidence type="ECO:0000313" key="4">
    <source>
        <dbReference type="EMBL" id="KAK3678995.1"/>
    </source>
</evidence>
<accession>A0AAE0WVQ6</accession>
<dbReference type="Pfam" id="PF10180">
    <property type="entry name" value="WKF"/>
    <property type="match status" value="1"/>
</dbReference>
<dbReference type="AlphaFoldDB" id="A0AAE0WVQ6"/>
<evidence type="ECO:0000256" key="1">
    <source>
        <dbReference type="SAM" id="Coils"/>
    </source>
</evidence>
<dbReference type="PANTHER" id="PTHR22306:SF2">
    <property type="entry name" value="CHROMOSOME 7 OPEN READING FRAME 50"/>
    <property type="match status" value="1"/>
</dbReference>
<sequence length="459" mass="50896">MSSPSVTSASQPRVPAWKRIGLKLKYAKETADIPATNPARTASSANDFALQSTNNATADIPQHDHEDAPRPAKKRKAFTNGSPEPLSDHGIPTITSAQTVRRKEPTESEQTLSVRQSKRRTSPHKSSLQRADSRRKSVTFTEDTKVDDGFSAQQLFKDWVEDDDTANQGLIDAWEASEAGKANSRIDPEPVEVAQPVAEPTKLDCKNQKQKQKSLPASTNSPSTDTVVPGEAQTIETSEYVRYLEQYYTDKDHWKFNKNKQKDVLKNIFNIHRIPAKHNEAIFAYVSGLQGAAAQQRVLDEAEEVLKALLMKQNCAEEVEGVDSRVMRRNAYHDAFEREWAIVSKVGRSEHDDQTLEEMRREAERLKRADVIFSELLEKALAPPPAPIHVSTPPTPTTLPTTAVPSGKRTTFENDAGDTGDQPAKPSSRPITKKRKRKARTDVSSSSSDSDSSSESEGE</sequence>
<feature type="region of interest" description="Disordered" evidence="2">
    <location>
        <begin position="29"/>
        <end position="147"/>
    </location>
</feature>
<feature type="compositionally biased region" description="Polar residues" evidence="2">
    <location>
        <begin position="213"/>
        <end position="226"/>
    </location>
</feature>
<protein>
    <recommendedName>
        <fullName evidence="3">WKF domain-containing protein</fullName>
    </recommendedName>
</protein>
<gene>
    <name evidence="4" type="ORF">LTR78_001448</name>
</gene>
<feature type="domain" description="WKF" evidence="3">
    <location>
        <begin position="242"/>
        <end position="305"/>
    </location>
</feature>
<feature type="coiled-coil region" evidence="1">
    <location>
        <begin position="292"/>
        <end position="319"/>
    </location>
</feature>
<name>A0AAE0WVQ6_9PEZI</name>
<organism evidence="4 5">
    <name type="scientific">Recurvomyces mirabilis</name>
    <dbReference type="NCBI Taxonomy" id="574656"/>
    <lineage>
        <taxon>Eukaryota</taxon>
        <taxon>Fungi</taxon>
        <taxon>Dikarya</taxon>
        <taxon>Ascomycota</taxon>
        <taxon>Pezizomycotina</taxon>
        <taxon>Dothideomycetes</taxon>
        <taxon>Dothideomycetidae</taxon>
        <taxon>Mycosphaerellales</taxon>
        <taxon>Teratosphaeriaceae</taxon>
        <taxon>Recurvomyces</taxon>
    </lineage>
</organism>
<feature type="compositionally biased region" description="Pro residues" evidence="2">
    <location>
        <begin position="383"/>
        <end position="397"/>
    </location>
</feature>
<dbReference type="PANTHER" id="PTHR22306">
    <property type="entry name" value="CHROMOSOME 7 OPEN READING FRAME 50"/>
    <property type="match status" value="1"/>
</dbReference>
<proteinExistence type="predicted"/>
<feature type="region of interest" description="Disordered" evidence="2">
    <location>
        <begin position="197"/>
        <end position="228"/>
    </location>
</feature>
<comment type="caution">
    <text evidence="4">The sequence shown here is derived from an EMBL/GenBank/DDBJ whole genome shotgun (WGS) entry which is preliminary data.</text>
</comment>
<dbReference type="InterPro" id="IPR019327">
    <property type="entry name" value="WKF"/>
</dbReference>
<feature type="compositionally biased region" description="Polar residues" evidence="2">
    <location>
        <begin position="38"/>
        <end position="57"/>
    </location>
</feature>
<evidence type="ECO:0000259" key="3">
    <source>
        <dbReference type="Pfam" id="PF10180"/>
    </source>
</evidence>
<dbReference type="Proteomes" id="UP001274830">
    <property type="component" value="Unassembled WGS sequence"/>
</dbReference>
<keyword evidence="5" id="KW-1185">Reference proteome</keyword>
<feature type="region of interest" description="Disordered" evidence="2">
    <location>
        <begin position="383"/>
        <end position="459"/>
    </location>
</feature>
<feature type="compositionally biased region" description="Basic and acidic residues" evidence="2">
    <location>
        <begin position="61"/>
        <end position="70"/>
    </location>
</feature>
<evidence type="ECO:0000313" key="5">
    <source>
        <dbReference type="Proteomes" id="UP001274830"/>
    </source>
</evidence>
<dbReference type="EMBL" id="JAUTXT010000003">
    <property type="protein sequence ID" value="KAK3678995.1"/>
    <property type="molecule type" value="Genomic_DNA"/>
</dbReference>
<reference evidence="4" key="1">
    <citation type="submission" date="2023-07" db="EMBL/GenBank/DDBJ databases">
        <title>Black Yeasts Isolated from many extreme environments.</title>
        <authorList>
            <person name="Coleine C."/>
            <person name="Stajich J.E."/>
            <person name="Selbmann L."/>
        </authorList>
    </citation>
    <scope>NUCLEOTIDE SEQUENCE</scope>
    <source>
        <strain evidence="4">CCFEE 5485</strain>
    </source>
</reference>
<evidence type="ECO:0000256" key="2">
    <source>
        <dbReference type="SAM" id="MobiDB-lite"/>
    </source>
</evidence>